<keyword evidence="3" id="KW-1185">Reference proteome</keyword>
<gene>
    <name evidence="2" type="ORF">GJV78_20970</name>
</gene>
<evidence type="ECO:0000313" key="2">
    <source>
        <dbReference type="EMBL" id="MTH48669.1"/>
    </source>
</evidence>
<organism evidence="2 3">
    <name type="scientific">Intestinirhabdus alba</name>
    <dbReference type="NCBI Taxonomy" id="2899544"/>
    <lineage>
        <taxon>Bacteria</taxon>
        <taxon>Pseudomonadati</taxon>
        <taxon>Pseudomonadota</taxon>
        <taxon>Gammaproteobacteria</taxon>
        <taxon>Enterobacterales</taxon>
        <taxon>Enterobacteriaceae</taxon>
        <taxon>Intestinirhabdus</taxon>
    </lineage>
</organism>
<evidence type="ECO:0000256" key="1">
    <source>
        <dbReference type="SAM" id="MobiDB-lite"/>
    </source>
</evidence>
<reference evidence="2 3" key="1">
    <citation type="submission" date="2019-11" db="EMBL/GenBank/DDBJ databases">
        <title>Escherichia alba sp. nov. isolated from the gut of plastic-eating superworms Zophobas atratus.</title>
        <authorList>
            <person name="Yang Y."/>
        </authorList>
    </citation>
    <scope>NUCLEOTIDE SEQUENCE [LARGE SCALE GENOMIC DNA]</scope>
    <source>
        <strain evidence="3">BIT-B35</strain>
    </source>
</reference>
<comment type="caution">
    <text evidence="2">The sequence shown here is derived from an EMBL/GenBank/DDBJ whole genome shotgun (WGS) entry which is preliminary data.</text>
</comment>
<dbReference type="Proteomes" id="UP000477739">
    <property type="component" value="Unassembled WGS sequence"/>
</dbReference>
<feature type="region of interest" description="Disordered" evidence="1">
    <location>
        <begin position="88"/>
        <end position="113"/>
    </location>
</feature>
<evidence type="ECO:0000313" key="3">
    <source>
        <dbReference type="Proteomes" id="UP000477739"/>
    </source>
</evidence>
<dbReference type="EMBL" id="WMJZ01000050">
    <property type="protein sequence ID" value="MTH48669.1"/>
    <property type="molecule type" value="Genomic_DNA"/>
</dbReference>
<feature type="region of interest" description="Disordered" evidence="1">
    <location>
        <begin position="131"/>
        <end position="150"/>
    </location>
</feature>
<dbReference type="AlphaFoldDB" id="A0A6L6IQ81"/>
<accession>A0A6L6IQ81</accession>
<sequence>MVNNNSKAKMNISGFVLAPRSITPKKNNDPVTDPMAKLKMYMSLMMMIGISPAAMKQLSKLLAMLTDALSPDSSVTEAQVQAEISEYNKLCSESEKEKKKNDKVSEKDHEHNAEWLADSDLLARQLSSASAGSLLSRSLPPDMAGCLTDK</sequence>
<proteinExistence type="predicted"/>
<name>A0A6L6IQ81_9ENTR</name>
<feature type="compositionally biased region" description="Basic and acidic residues" evidence="1">
    <location>
        <begin position="92"/>
        <end position="113"/>
    </location>
</feature>
<protein>
    <submittedName>
        <fullName evidence="2">Uncharacterized protein</fullName>
    </submittedName>
</protein>